<proteinExistence type="predicted"/>
<sequence length="97" mass="10487">MAGPEKKVENQIKRYLDKLGAYYLKVHGSAFQPAGTPDILACVNGRFVAIEVKRASGGVVSELQKAKLKHIKNSGGVAIVARSVEDVSTMLKYENVV</sequence>
<dbReference type="SUPFAM" id="SSF52980">
    <property type="entry name" value="Restriction endonuclease-like"/>
    <property type="match status" value="1"/>
</dbReference>
<gene>
    <name evidence="3" type="ORF">U1294_06320</name>
</gene>
<name>A0AAW9JKY1_9ENTE</name>
<dbReference type="Pfam" id="PF01870">
    <property type="entry name" value="Hjc"/>
    <property type="match status" value="1"/>
</dbReference>
<evidence type="ECO:0000256" key="2">
    <source>
        <dbReference type="ARBA" id="ARBA00029354"/>
    </source>
</evidence>
<dbReference type="InterPro" id="IPR011335">
    <property type="entry name" value="Restrct_endonuc-II-like"/>
</dbReference>
<comment type="caution">
    <text evidence="3">The sequence shown here is derived from an EMBL/GenBank/DDBJ whole genome shotgun (WGS) entry which is preliminary data.</text>
</comment>
<dbReference type="EMBL" id="JAXOGL010000008">
    <property type="protein sequence ID" value="MDZ5597838.1"/>
    <property type="molecule type" value="Genomic_DNA"/>
</dbReference>
<evidence type="ECO:0000313" key="3">
    <source>
        <dbReference type="EMBL" id="MDZ5597838.1"/>
    </source>
</evidence>
<dbReference type="Proteomes" id="UP001290582">
    <property type="component" value="Unassembled WGS sequence"/>
</dbReference>
<dbReference type="InterPro" id="IPR002732">
    <property type="entry name" value="Hjc"/>
</dbReference>
<dbReference type="Gene3D" id="3.40.1350.10">
    <property type="match status" value="1"/>
</dbReference>
<dbReference type="GO" id="GO:0003676">
    <property type="term" value="F:nucleic acid binding"/>
    <property type="evidence" value="ECO:0007669"/>
    <property type="project" value="InterPro"/>
</dbReference>
<dbReference type="RefSeq" id="WP_171310308.1">
    <property type="nucleotide sequence ID" value="NZ_JAXOGH010000010.1"/>
</dbReference>
<comment type="catalytic activity">
    <reaction evidence="2">
        <text>Endonucleolytic cleavage at a junction such as a reciprocal single-stranded crossover between two homologous DNA duplexes (Holliday junction).</text>
        <dbReference type="EC" id="3.1.21.10"/>
    </reaction>
</comment>
<dbReference type="AlphaFoldDB" id="A0AAW9JKY1"/>
<accession>A0AAW9JKY1</accession>
<protein>
    <submittedName>
        <fullName evidence="3">VRR-NUC domain-containing protein</fullName>
    </submittedName>
</protein>
<dbReference type="GO" id="GO:0008821">
    <property type="term" value="F:crossover junction DNA endonuclease activity"/>
    <property type="evidence" value="ECO:0007669"/>
    <property type="project" value="UniProtKB-EC"/>
</dbReference>
<dbReference type="InterPro" id="IPR011856">
    <property type="entry name" value="tRNA_endonuc-like_dom_sf"/>
</dbReference>
<organism evidence="3 4">
    <name type="scientific">Enterococcus cecorum</name>
    <dbReference type="NCBI Taxonomy" id="44008"/>
    <lineage>
        <taxon>Bacteria</taxon>
        <taxon>Bacillati</taxon>
        <taxon>Bacillota</taxon>
        <taxon>Bacilli</taxon>
        <taxon>Lactobacillales</taxon>
        <taxon>Enterococcaceae</taxon>
        <taxon>Enterococcus</taxon>
    </lineage>
</organism>
<evidence type="ECO:0000313" key="4">
    <source>
        <dbReference type="Proteomes" id="UP001290582"/>
    </source>
</evidence>
<evidence type="ECO:0000256" key="1">
    <source>
        <dbReference type="ARBA" id="ARBA00022801"/>
    </source>
</evidence>
<keyword evidence="1" id="KW-0378">Hydrolase</keyword>
<reference evidence="3" key="1">
    <citation type="submission" date="2023-12" db="EMBL/GenBank/DDBJ databases">
        <title>Molecular genomic analyses of Enterococcus cecorum from sepsis oubreaks in broilers.</title>
        <authorList>
            <person name="Rhoads D."/>
            <person name="Alrubaye A."/>
        </authorList>
    </citation>
    <scope>NUCLEOTIDE SEQUENCE</scope>
    <source>
        <strain evidence="3">1755</strain>
    </source>
</reference>